<dbReference type="RefSeq" id="WP_085882227.1">
    <property type="nucleotide sequence ID" value="NZ_FWFR01000001.1"/>
</dbReference>
<dbReference type="Proteomes" id="UP000193200">
    <property type="component" value="Unassembled WGS sequence"/>
</dbReference>
<evidence type="ECO:0000256" key="1">
    <source>
        <dbReference type="SAM" id="MobiDB-lite"/>
    </source>
</evidence>
<gene>
    <name evidence="2" type="ORF">OCH7691_00950</name>
</gene>
<proteinExistence type="predicted"/>
<keyword evidence="3" id="KW-1185">Reference proteome</keyword>
<evidence type="ECO:0000313" key="2">
    <source>
        <dbReference type="EMBL" id="SLN28397.1"/>
    </source>
</evidence>
<dbReference type="InParanoid" id="A0A1Y5RYU5"/>
<dbReference type="EMBL" id="FWFR01000001">
    <property type="protein sequence ID" value="SLN28397.1"/>
    <property type="molecule type" value="Genomic_DNA"/>
</dbReference>
<dbReference type="AlphaFoldDB" id="A0A1Y5RYU5"/>
<sequence>MTLAGSPYLDRPVRSYSDVVRQTGRDPLGRERSTPGDTRPGNVHHDIAGNHHGDDHDGR</sequence>
<feature type="region of interest" description="Disordered" evidence="1">
    <location>
        <begin position="1"/>
        <end position="59"/>
    </location>
</feature>
<feature type="compositionally biased region" description="Basic and acidic residues" evidence="1">
    <location>
        <begin position="43"/>
        <end position="59"/>
    </location>
</feature>
<accession>A0A1Y5RYU5</accession>
<organism evidence="2 3">
    <name type="scientific">Oceanibacterium hippocampi</name>
    <dbReference type="NCBI Taxonomy" id="745714"/>
    <lineage>
        <taxon>Bacteria</taxon>
        <taxon>Pseudomonadati</taxon>
        <taxon>Pseudomonadota</taxon>
        <taxon>Alphaproteobacteria</taxon>
        <taxon>Sneathiellales</taxon>
        <taxon>Sneathiellaceae</taxon>
        <taxon>Oceanibacterium</taxon>
    </lineage>
</organism>
<evidence type="ECO:0000313" key="3">
    <source>
        <dbReference type="Proteomes" id="UP000193200"/>
    </source>
</evidence>
<protein>
    <submittedName>
        <fullName evidence="2">Uncharacterized protein</fullName>
    </submittedName>
</protein>
<reference evidence="2 3" key="1">
    <citation type="submission" date="2017-03" db="EMBL/GenBank/DDBJ databases">
        <authorList>
            <person name="Afonso C.L."/>
            <person name="Miller P.J."/>
            <person name="Scott M.A."/>
            <person name="Spackman E."/>
            <person name="Goraichik I."/>
            <person name="Dimitrov K.M."/>
            <person name="Suarez D.L."/>
            <person name="Swayne D.E."/>
        </authorList>
    </citation>
    <scope>NUCLEOTIDE SEQUENCE [LARGE SCALE GENOMIC DNA]</scope>
    <source>
        <strain evidence="2 3">CECT 7691</strain>
    </source>
</reference>
<feature type="compositionally biased region" description="Basic and acidic residues" evidence="1">
    <location>
        <begin position="23"/>
        <end position="34"/>
    </location>
</feature>
<name>A0A1Y5RYU5_9PROT</name>